<organism evidence="2 3">
    <name type="scientific">Paenibacillus oceani</name>
    <dbReference type="NCBI Taxonomy" id="2772510"/>
    <lineage>
        <taxon>Bacteria</taxon>
        <taxon>Bacillati</taxon>
        <taxon>Bacillota</taxon>
        <taxon>Bacilli</taxon>
        <taxon>Bacillales</taxon>
        <taxon>Paenibacillaceae</taxon>
        <taxon>Paenibacillus</taxon>
    </lineage>
</organism>
<name>A0A927CEE4_9BACL</name>
<dbReference type="Pfam" id="PF09992">
    <property type="entry name" value="NAGPA"/>
    <property type="match status" value="1"/>
</dbReference>
<protein>
    <submittedName>
        <fullName evidence="2">Phosphodiester glycosidase family protein</fullName>
    </submittedName>
</protein>
<dbReference type="Proteomes" id="UP000639396">
    <property type="component" value="Unassembled WGS sequence"/>
</dbReference>
<dbReference type="AlphaFoldDB" id="A0A927CEE4"/>
<comment type="caution">
    <text evidence="2">The sequence shown here is derived from an EMBL/GenBank/DDBJ whole genome shotgun (WGS) entry which is preliminary data.</text>
</comment>
<evidence type="ECO:0000313" key="2">
    <source>
        <dbReference type="EMBL" id="MBD2865944.1"/>
    </source>
</evidence>
<evidence type="ECO:0000259" key="1">
    <source>
        <dbReference type="Pfam" id="PF09992"/>
    </source>
</evidence>
<feature type="domain" description="Phosphodiester glycosidase" evidence="1">
    <location>
        <begin position="173"/>
        <end position="354"/>
    </location>
</feature>
<keyword evidence="2" id="KW-0378">Hydrolase</keyword>
<keyword evidence="3" id="KW-1185">Reference proteome</keyword>
<reference evidence="2" key="1">
    <citation type="submission" date="2020-09" db="EMBL/GenBank/DDBJ databases">
        <title>A novel bacterium of genus Paenibacillus, isolated from South China Sea.</title>
        <authorList>
            <person name="Huang H."/>
            <person name="Mo K."/>
            <person name="Hu Y."/>
        </authorList>
    </citation>
    <scope>NUCLEOTIDE SEQUENCE</scope>
    <source>
        <strain evidence="2">IB182363</strain>
    </source>
</reference>
<dbReference type="PANTHER" id="PTHR40446:SF2">
    <property type="entry name" value="N-ACETYLGLUCOSAMINE-1-PHOSPHODIESTER ALPHA-N-ACETYLGLUCOSAMINIDASE"/>
    <property type="match status" value="1"/>
</dbReference>
<dbReference type="EMBL" id="JACXJA010000050">
    <property type="protein sequence ID" value="MBD2865944.1"/>
    <property type="molecule type" value="Genomic_DNA"/>
</dbReference>
<keyword evidence="2" id="KW-0326">Glycosidase</keyword>
<gene>
    <name evidence="2" type="ORF">IDH45_28565</name>
</gene>
<dbReference type="GO" id="GO:0016798">
    <property type="term" value="F:hydrolase activity, acting on glycosyl bonds"/>
    <property type="evidence" value="ECO:0007669"/>
    <property type="project" value="UniProtKB-KW"/>
</dbReference>
<sequence>MTAREINRFFLLACAPFIGMLVWLFSFGFALEMPELVFPSALQPFSVSEQAVRIDQNLEVAKGNAIATRGTIEKFFQLYEESNKEMNAMVKQAVAQAGRPAQIFDNRLAGELGKPIRTVTSGNIDLRLYQFSDPNYKGYALKVEMKSDHAVKMTLGKDKVGGSETTLAAANRYGAIAGINAGGFADSEDGKRYPLSTTMLDGKYVYGFEPTFDDLAFIGLSKDRKLIGGKFARQSDLDKLNPSFGATFVPVLLKGGQKQAIPSKWLNSPRRAPRTVVGNFGNNQLLFVVADGYNERGSSGATLAELQDKLARMRVIDAYNLDGGGSTSLVFEGKVVNKPSDGQLRSLPTHFLFFK</sequence>
<proteinExistence type="predicted"/>
<dbReference type="RefSeq" id="WP_190931567.1">
    <property type="nucleotide sequence ID" value="NZ_JACXJA010000050.1"/>
</dbReference>
<evidence type="ECO:0000313" key="3">
    <source>
        <dbReference type="Proteomes" id="UP000639396"/>
    </source>
</evidence>
<dbReference type="PANTHER" id="PTHR40446">
    <property type="entry name" value="N-ACETYLGLUCOSAMINE-1-PHOSPHODIESTER ALPHA-N-ACETYLGLUCOSAMINIDASE"/>
    <property type="match status" value="1"/>
</dbReference>
<accession>A0A927CEE4</accession>
<dbReference type="InterPro" id="IPR018711">
    <property type="entry name" value="NAGPA"/>
</dbReference>